<name>A0A2H0VCB2_9BACT</name>
<dbReference type="Pfam" id="PF05552">
    <property type="entry name" value="MS_channel_1st_1"/>
    <property type="match status" value="1"/>
</dbReference>
<keyword evidence="1" id="KW-1133">Transmembrane helix</keyword>
<feature type="transmembrane region" description="Helical" evidence="1">
    <location>
        <begin position="86"/>
        <end position="106"/>
    </location>
</feature>
<sequence>MENESVGQVVTGSLNNLYDQVISFLPVLVVALLVLIFGWAVAILLGRLVRKILDILRVDELASKLGMGSLGDRMGKKLSVSGFGDWLIKWFFIVTVFVAAADILGLNQVGEFLYQSVLPYFADVVVAAAIMVIGVVAANFLHDVVLHSVKATKVGGHDGIAEIARWAVLIFTFLAVLSQLGVATTFLQDLFRAVVAMLAIAGGIAFGLGGREHAKHALDRWSKDLHE</sequence>
<dbReference type="EMBL" id="PFAJ01000064">
    <property type="protein sequence ID" value="PIR96742.1"/>
    <property type="molecule type" value="Genomic_DNA"/>
</dbReference>
<feature type="transmembrane region" description="Helical" evidence="1">
    <location>
        <begin position="190"/>
        <end position="210"/>
    </location>
</feature>
<dbReference type="Proteomes" id="UP000230557">
    <property type="component" value="Unassembled WGS sequence"/>
</dbReference>
<comment type="caution">
    <text evidence="2">The sequence shown here is derived from an EMBL/GenBank/DDBJ whole genome shotgun (WGS) entry which is preliminary data.</text>
</comment>
<dbReference type="Gene3D" id="1.10.287.1260">
    <property type="match status" value="1"/>
</dbReference>
<accession>A0A2H0VCB2</accession>
<evidence type="ECO:0000256" key="1">
    <source>
        <dbReference type="SAM" id="Phobius"/>
    </source>
</evidence>
<keyword evidence="1" id="KW-0812">Transmembrane</keyword>
<proteinExistence type="predicted"/>
<evidence type="ECO:0008006" key="4">
    <source>
        <dbReference type="Google" id="ProtNLM"/>
    </source>
</evidence>
<feature type="transmembrane region" description="Helical" evidence="1">
    <location>
        <begin position="20"/>
        <end position="45"/>
    </location>
</feature>
<evidence type="ECO:0000313" key="3">
    <source>
        <dbReference type="Proteomes" id="UP000230557"/>
    </source>
</evidence>
<dbReference type="InterPro" id="IPR008910">
    <property type="entry name" value="MSC_TM_helix"/>
</dbReference>
<keyword evidence="1" id="KW-0472">Membrane</keyword>
<organism evidence="2 3">
    <name type="scientific">Candidatus Doudnabacteria bacterium CG10_big_fil_rev_8_21_14_0_10_41_10</name>
    <dbReference type="NCBI Taxonomy" id="1974551"/>
    <lineage>
        <taxon>Bacteria</taxon>
        <taxon>Candidatus Doudnaibacteriota</taxon>
    </lineage>
</organism>
<evidence type="ECO:0000313" key="2">
    <source>
        <dbReference type="EMBL" id="PIR96742.1"/>
    </source>
</evidence>
<reference evidence="3" key="1">
    <citation type="submission" date="2017-09" db="EMBL/GenBank/DDBJ databases">
        <title>Depth-based differentiation of microbial function through sediment-hosted aquifers and enrichment of novel symbionts in the deep terrestrial subsurface.</title>
        <authorList>
            <person name="Probst A.J."/>
            <person name="Ladd B."/>
            <person name="Jarett J.K."/>
            <person name="Geller-Mcgrath D.E."/>
            <person name="Sieber C.M.K."/>
            <person name="Emerson J.B."/>
            <person name="Anantharaman K."/>
            <person name="Thomas B.C."/>
            <person name="Malmstrom R."/>
            <person name="Stieglmeier M."/>
            <person name="Klingl A."/>
            <person name="Woyke T."/>
            <person name="Ryan C.M."/>
            <person name="Banfield J.F."/>
        </authorList>
    </citation>
    <scope>NUCLEOTIDE SEQUENCE [LARGE SCALE GENOMIC DNA]</scope>
</reference>
<protein>
    <recommendedName>
        <fullName evidence="4">Small-conductance mechanosensitive ion channel</fullName>
    </recommendedName>
</protein>
<feature type="transmembrane region" description="Helical" evidence="1">
    <location>
        <begin position="118"/>
        <end position="142"/>
    </location>
</feature>
<feature type="transmembrane region" description="Helical" evidence="1">
    <location>
        <begin position="163"/>
        <end position="184"/>
    </location>
</feature>
<gene>
    <name evidence="2" type="ORF">COT91_04925</name>
</gene>
<dbReference type="AlphaFoldDB" id="A0A2H0VCB2"/>